<gene>
    <name evidence="3" type="ORF">BACCIP111895_03981</name>
</gene>
<evidence type="ECO:0000313" key="3">
    <source>
        <dbReference type="EMBL" id="CAH2716793.1"/>
    </source>
</evidence>
<reference evidence="3" key="1">
    <citation type="submission" date="2022-04" db="EMBL/GenBank/DDBJ databases">
        <authorList>
            <person name="Criscuolo A."/>
        </authorList>
    </citation>
    <scope>NUCLEOTIDE SEQUENCE</scope>
    <source>
        <strain evidence="3">CIP111895</strain>
    </source>
</reference>
<dbReference type="RefSeq" id="WP_248737028.1">
    <property type="nucleotide sequence ID" value="NZ_CALBWS010000032.1"/>
</dbReference>
<organism evidence="3 4">
    <name type="scientific">Neobacillus rhizosphaerae</name>
    <dbReference type="NCBI Taxonomy" id="2880965"/>
    <lineage>
        <taxon>Bacteria</taxon>
        <taxon>Bacillati</taxon>
        <taxon>Bacillota</taxon>
        <taxon>Bacilli</taxon>
        <taxon>Bacillales</taxon>
        <taxon>Bacillaceae</taxon>
        <taxon>Neobacillus</taxon>
    </lineage>
</organism>
<comment type="caution">
    <text evidence="3">The sequence shown here is derived from an EMBL/GenBank/DDBJ whole genome shotgun (WGS) entry which is preliminary data.</text>
</comment>
<dbReference type="InterPro" id="IPR018337">
    <property type="entry name" value="Cell_wall/Cho-bd_repeat"/>
</dbReference>
<proteinExistence type="predicted"/>
<feature type="repeat" description="Cell wall-binding" evidence="2">
    <location>
        <begin position="11"/>
        <end position="30"/>
    </location>
</feature>
<keyword evidence="1" id="KW-0677">Repeat</keyword>
<dbReference type="Gene3D" id="2.10.270.10">
    <property type="entry name" value="Cholin Binding"/>
    <property type="match status" value="1"/>
</dbReference>
<accession>A0ABM9EVR8</accession>
<name>A0ABM9EVR8_9BACI</name>
<evidence type="ECO:0000256" key="1">
    <source>
        <dbReference type="ARBA" id="ARBA00022737"/>
    </source>
</evidence>
<dbReference type="PROSITE" id="PS51170">
    <property type="entry name" value="CW"/>
    <property type="match status" value="1"/>
</dbReference>
<dbReference type="SUPFAM" id="SSF69360">
    <property type="entry name" value="Cell wall binding repeat"/>
    <property type="match status" value="1"/>
</dbReference>
<dbReference type="EMBL" id="CALBWS010000032">
    <property type="protein sequence ID" value="CAH2716793.1"/>
    <property type="molecule type" value="Genomic_DNA"/>
</dbReference>
<evidence type="ECO:0000313" key="4">
    <source>
        <dbReference type="Proteomes" id="UP000838308"/>
    </source>
</evidence>
<dbReference type="Pfam" id="PF01473">
    <property type="entry name" value="Choline_bind_1"/>
    <property type="match status" value="1"/>
</dbReference>
<keyword evidence="4" id="KW-1185">Reference proteome</keyword>
<dbReference type="Proteomes" id="UP000838308">
    <property type="component" value="Unassembled WGS sequence"/>
</dbReference>
<evidence type="ECO:0008006" key="5">
    <source>
        <dbReference type="Google" id="ProtNLM"/>
    </source>
</evidence>
<evidence type="ECO:0000256" key="2">
    <source>
        <dbReference type="PROSITE-ProRule" id="PRU00591"/>
    </source>
</evidence>
<protein>
    <recommendedName>
        <fullName evidence="5">Cell wall-binding protein</fullName>
    </recommendedName>
</protein>
<sequence length="34" mass="3861">MYYLDKSGAVQMGWLKDGAKWYYLDKSGAMQQAG</sequence>